<dbReference type="Pfam" id="PF00534">
    <property type="entry name" value="Glycos_transf_1"/>
    <property type="match status" value="1"/>
</dbReference>
<protein>
    <submittedName>
        <fullName evidence="4">Glycosyltransferase</fullName>
    </submittedName>
</protein>
<evidence type="ECO:0000259" key="3">
    <source>
        <dbReference type="Pfam" id="PF13579"/>
    </source>
</evidence>
<accession>A0A5M8QQ20</accession>
<organism evidence="4 5">
    <name type="scientific">Dyadobacter flavalbus</name>
    <dbReference type="NCBI Taxonomy" id="2579942"/>
    <lineage>
        <taxon>Bacteria</taxon>
        <taxon>Pseudomonadati</taxon>
        <taxon>Bacteroidota</taxon>
        <taxon>Cytophagia</taxon>
        <taxon>Cytophagales</taxon>
        <taxon>Spirosomataceae</taxon>
        <taxon>Dyadobacter</taxon>
    </lineage>
</organism>
<dbReference type="EMBL" id="VBSN01000066">
    <property type="protein sequence ID" value="KAA6436756.1"/>
    <property type="molecule type" value="Genomic_DNA"/>
</dbReference>
<dbReference type="GO" id="GO:0009103">
    <property type="term" value="P:lipopolysaccharide biosynthetic process"/>
    <property type="evidence" value="ECO:0007669"/>
    <property type="project" value="TreeGrafter"/>
</dbReference>
<gene>
    <name evidence="4" type="ORF">FEM33_21730</name>
</gene>
<evidence type="ECO:0000259" key="2">
    <source>
        <dbReference type="Pfam" id="PF00534"/>
    </source>
</evidence>
<dbReference type="AlphaFoldDB" id="A0A5M8QQ20"/>
<dbReference type="Proteomes" id="UP000323994">
    <property type="component" value="Unassembled WGS sequence"/>
</dbReference>
<proteinExistence type="predicted"/>
<dbReference type="PANTHER" id="PTHR46401">
    <property type="entry name" value="GLYCOSYLTRANSFERASE WBBK-RELATED"/>
    <property type="match status" value="1"/>
</dbReference>
<dbReference type="InterPro" id="IPR001296">
    <property type="entry name" value="Glyco_trans_1"/>
</dbReference>
<evidence type="ECO:0000313" key="5">
    <source>
        <dbReference type="Proteomes" id="UP000323994"/>
    </source>
</evidence>
<dbReference type="OrthoDB" id="9790710at2"/>
<feature type="domain" description="Glycosyl transferase family 1" evidence="2">
    <location>
        <begin position="212"/>
        <end position="378"/>
    </location>
</feature>
<dbReference type="GO" id="GO:0016757">
    <property type="term" value="F:glycosyltransferase activity"/>
    <property type="evidence" value="ECO:0007669"/>
    <property type="project" value="InterPro"/>
</dbReference>
<evidence type="ECO:0000313" key="4">
    <source>
        <dbReference type="EMBL" id="KAA6436756.1"/>
    </source>
</evidence>
<dbReference type="InterPro" id="IPR028098">
    <property type="entry name" value="Glyco_trans_4-like_N"/>
</dbReference>
<dbReference type="Pfam" id="PF13579">
    <property type="entry name" value="Glyco_trans_4_4"/>
    <property type="match status" value="1"/>
</dbReference>
<reference evidence="4 5" key="1">
    <citation type="submission" date="2019-05" db="EMBL/GenBank/DDBJ databases">
        <authorList>
            <person name="Qu J.-H."/>
        </authorList>
    </citation>
    <scope>NUCLEOTIDE SEQUENCE [LARGE SCALE GENOMIC DNA]</scope>
    <source>
        <strain evidence="4 5">NS28</strain>
    </source>
</reference>
<dbReference type="RefSeq" id="WP_139014076.1">
    <property type="nucleotide sequence ID" value="NZ_VBSN01000066.1"/>
</dbReference>
<dbReference type="SUPFAM" id="SSF53756">
    <property type="entry name" value="UDP-Glycosyltransferase/glycogen phosphorylase"/>
    <property type="match status" value="1"/>
</dbReference>
<evidence type="ECO:0000256" key="1">
    <source>
        <dbReference type="ARBA" id="ARBA00022679"/>
    </source>
</evidence>
<sequence length="399" mass="44946">MKILRVIWSMDPKEGGPCQGIRNSIPELAKLGVYNEVVSLDLPNSRFISGDSFTIHAIGPRSGPWSYNAKLKPWLLENLQRFDAVIVHGLWQYHSYATFKALSQLKKQSPETAIPKLYVMPHGMLDPWFQKAKGRKLKAIRNWIFWKLVEGKVVNHADGVLFTCNAELKLARETFQPYHPLREINVSYGIKSPPSFSESMRNSFLSVCPGIKEFPYFLFLSRINYKKGVDILIQAYSIVLQECIAMNKTLPKLVIAGPGIDSGYGLPLYKLVSESALLSQNIFFPGMLSGDVKWGAFYGCDAFILPSHQENFGIAVVEALACSKPVLISNQVNIWTEIEEAKAGIIEDDTLNGVVRMLKKWIETSEVKKEEMGRRAKNVFNTQFAIEPAALQFLKGIQQ</sequence>
<feature type="domain" description="Glycosyltransferase subfamily 4-like N-terminal" evidence="3">
    <location>
        <begin position="15"/>
        <end position="175"/>
    </location>
</feature>
<keyword evidence="1 4" id="KW-0808">Transferase</keyword>
<dbReference type="PANTHER" id="PTHR46401:SF2">
    <property type="entry name" value="GLYCOSYLTRANSFERASE WBBK-RELATED"/>
    <property type="match status" value="1"/>
</dbReference>
<name>A0A5M8QQ20_9BACT</name>
<keyword evidence="5" id="KW-1185">Reference proteome</keyword>
<dbReference type="Gene3D" id="3.40.50.2000">
    <property type="entry name" value="Glycogen Phosphorylase B"/>
    <property type="match status" value="2"/>
</dbReference>
<comment type="caution">
    <text evidence="4">The sequence shown here is derived from an EMBL/GenBank/DDBJ whole genome shotgun (WGS) entry which is preliminary data.</text>
</comment>